<name>A0A9Q1UVT2_CLOBO</name>
<feature type="region of interest" description="Disordered" evidence="1">
    <location>
        <begin position="129"/>
        <end position="191"/>
    </location>
</feature>
<sequence length="206" mass="23380">MLKNKKLIIVTVAGLTLVGNMAIAPKCFAYTSDKNLSANEHVLTTKQKHKDKKDKVKTKRKKNHKGHNKKYIEILHYEYEFEITKPPIRGIDFDNETIDPYIDVKPVEEKESTVNPSDVETSKTPIKEKDNDAKKETAVIPVIDTHIDKKPVEEKESTVNPSDVETSKTPIKEKENDNKQETTKDSIIYTPIDGELIDEAIPTVNP</sequence>
<gene>
    <name evidence="3" type="ORF">ADU74_14215</name>
</gene>
<feature type="compositionally biased region" description="Basic and acidic residues" evidence="1">
    <location>
        <begin position="145"/>
        <end position="157"/>
    </location>
</feature>
<feature type="compositionally biased region" description="Basic residues" evidence="1">
    <location>
        <begin position="46"/>
        <end position="66"/>
    </location>
</feature>
<evidence type="ECO:0000313" key="3">
    <source>
        <dbReference type="EMBL" id="KOA81414.1"/>
    </source>
</evidence>
<feature type="compositionally biased region" description="Basic and acidic residues" evidence="1">
    <location>
        <begin position="170"/>
        <end position="184"/>
    </location>
</feature>
<evidence type="ECO:0000313" key="4">
    <source>
        <dbReference type="Proteomes" id="UP000037540"/>
    </source>
</evidence>
<organism evidence="3 4">
    <name type="scientific">Clostridium botulinum</name>
    <dbReference type="NCBI Taxonomy" id="1491"/>
    <lineage>
        <taxon>Bacteria</taxon>
        <taxon>Bacillati</taxon>
        <taxon>Bacillota</taxon>
        <taxon>Clostridia</taxon>
        <taxon>Eubacteriales</taxon>
        <taxon>Clostridiaceae</taxon>
        <taxon>Clostridium</taxon>
    </lineage>
</organism>
<feature type="signal peptide" evidence="2">
    <location>
        <begin position="1"/>
        <end position="29"/>
    </location>
</feature>
<reference evidence="3 4" key="1">
    <citation type="submission" date="2015-07" db="EMBL/GenBank/DDBJ databases">
        <title>Draft genome sequences of 17 French Clostridium botulinum group III.</title>
        <authorList>
            <person name="Woudstra C."/>
            <person name="Le Marechal C."/>
            <person name="Souillard R."/>
            <person name="Bayon-Auboyer M.-H."/>
            <person name="Dessouter D."/>
            <person name="Fach P."/>
        </authorList>
    </citation>
    <scope>NUCLEOTIDE SEQUENCE [LARGE SCALE GENOMIC DNA]</scope>
    <source>
        <strain evidence="3 4">12LNRI-CD</strain>
    </source>
</reference>
<evidence type="ECO:0000256" key="2">
    <source>
        <dbReference type="SAM" id="SignalP"/>
    </source>
</evidence>
<evidence type="ECO:0008006" key="5">
    <source>
        <dbReference type="Google" id="ProtNLM"/>
    </source>
</evidence>
<protein>
    <recommendedName>
        <fullName evidence="5">Peptidase</fullName>
    </recommendedName>
</protein>
<feature type="chain" id="PRO_5040326470" description="Peptidase" evidence="2">
    <location>
        <begin position="30"/>
        <end position="206"/>
    </location>
</feature>
<feature type="region of interest" description="Disordered" evidence="1">
    <location>
        <begin position="45"/>
        <end position="66"/>
    </location>
</feature>
<feature type="compositionally biased region" description="Polar residues" evidence="1">
    <location>
        <begin position="158"/>
        <end position="169"/>
    </location>
</feature>
<accession>A0A9Q1UVT2</accession>
<dbReference type="EMBL" id="LGVR01000124">
    <property type="protein sequence ID" value="KOA81414.1"/>
    <property type="molecule type" value="Genomic_DNA"/>
</dbReference>
<feature type="non-terminal residue" evidence="3">
    <location>
        <position position="206"/>
    </location>
</feature>
<evidence type="ECO:0000256" key="1">
    <source>
        <dbReference type="SAM" id="MobiDB-lite"/>
    </source>
</evidence>
<dbReference type="AlphaFoldDB" id="A0A9Q1UVT2"/>
<dbReference type="Proteomes" id="UP000037540">
    <property type="component" value="Unassembled WGS sequence"/>
</dbReference>
<proteinExistence type="predicted"/>
<comment type="caution">
    <text evidence="3">The sequence shown here is derived from an EMBL/GenBank/DDBJ whole genome shotgun (WGS) entry which is preliminary data.</text>
</comment>
<keyword evidence="2" id="KW-0732">Signal</keyword>